<dbReference type="InterPro" id="IPR029480">
    <property type="entry name" value="Transpos_assoc"/>
</dbReference>
<evidence type="ECO:0000259" key="1">
    <source>
        <dbReference type="Pfam" id="PF13963"/>
    </source>
</evidence>
<dbReference type="InParanoid" id="A0A251TK97"/>
<dbReference type="Proteomes" id="UP000215914">
    <property type="component" value="Chromosome 10"/>
</dbReference>
<organism evidence="3 4">
    <name type="scientific">Helianthus annuus</name>
    <name type="common">Common sunflower</name>
    <dbReference type="NCBI Taxonomy" id="4232"/>
    <lineage>
        <taxon>Eukaryota</taxon>
        <taxon>Viridiplantae</taxon>
        <taxon>Streptophyta</taxon>
        <taxon>Embryophyta</taxon>
        <taxon>Tracheophyta</taxon>
        <taxon>Spermatophyta</taxon>
        <taxon>Magnoliopsida</taxon>
        <taxon>eudicotyledons</taxon>
        <taxon>Gunneridae</taxon>
        <taxon>Pentapetalae</taxon>
        <taxon>asterids</taxon>
        <taxon>campanulids</taxon>
        <taxon>Asterales</taxon>
        <taxon>Asteraceae</taxon>
        <taxon>Asteroideae</taxon>
        <taxon>Heliantheae alliance</taxon>
        <taxon>Heliantheae</taxon>
        <taxon>Helianthus</taxon>
    </lineage>
</organism>
<proteinExistence type="predicted"/>
<dbReference type="EMBL" id="CM007899">
    <property type="protein sequence ID" value="OTG11032.1"/>
    <property type="molecule type" value="Genomic_DNA"/>
</dbReference>
<dbReference type="Pfam" id="PF13963">
    <property type="entry name" value="Transpos_assoc"/>
    <property type="match status" value="1"/>
</dbReference>
<feature type="domain" description="Transposase-associated" evidence="1">
    <location>
        <begin position="5"/>
        <end position="46"/>
    </location>
</feature>
<protein>
    <submittedName>
        <fullName evidence="2 3">Transposase-associated domain-containing protein</fullName>
    </submittedName>
</protein>
<dbReference type="Gramene" id="mRNA:HanXRQr2_Chr10g0440341">
    <property type="protein sequence ID" value="CDS:HanXRQr2_Chr10g0440341.1"/>
    <property type="gene ID" value="HanXRQr2_Chr10g0440341"/>
</dbReference>
<accession>A0A251TK97</accession>
<evidence type="ECO:0000313" key="3">
    <source>
        <dbReference type="EMBL" id="OTG11032.1"/>
    </source>
</evidence>
<keyword evidence="4" id="KW-1185">Reference proteome</keyword>
<evidence type="ECO:0000313" key="4">
    <source>
        <dbReference type="Proteomes" id="UP000215914"/>
    </source>
</evidence>
<sequence>MYNSSVVRTSEIYTKGVSTFLKVAEANRRNVGSKEIWCPCMSCKTFQNSEIFVI</sequence>
<dbReference type="EMBL" id="MNCJ02000325">
    <property type="protein sequence ID" value="KAF5786386.1"/>
    <property type="molecule type" value="Genomic_DNA"/>
</dbReference>
<reference evidence="2 4" key="1">
    <citation type="journal article" date="2017" name="Nature">
        <title>The sunflower genome provides insights into oil metabolism, flowering and Asterid evolution.</title>
        <authorList>
            <person name="Badouin H."/>
            <person name="Gouzy J."/>
            <person name="Grassa C.J."/>
            <person name="Murat F."/>
            <person name="Staton S.E."/>
            <person name="Cottret L."/>
            <person name="Lelandais-Briere C."/>
            <person name="Owens G.L."/>
            <person name="Carrere S."/>
            <person name="Mayjonade B."/>
            <person name="Legrand L."/>
            <person name="Gill N."/>
            <person name="Kane N.C."/>
            <person name="Bowers J.E."/>
            <person name="Hubner S."/>
            <person name="Bellec A."/>
            <person name="Berard A."/>
            <person name="Berges H."/>
            <person name="Blanchet N."/>
            <person name="Boniface M.C."/>
            <person name="Brunel D."/>
            <person name="Catrice O."/>
            <person name="Chaidir N."/>
            <person name="Claudel C."/>
            <person name="Donnadieu C."/>
            <person name="Faraut T."/>
            <person name="Fievet G."/>
            <person name="Helmstetter N."/>
            <person name="King M."/>
            <person name="Knapp S.J."/>
            <person name="Lai Z."/>
            <person name="Le Paslier M.C."/>
            <person name="Lippi Y."/>
            <person name="Lorenzon L."/>
            <person name="Mandel J.R."/>
            <person name="Marage G."/>
            <person name="Marchand G."/>
            <person name="Marquand E."/>
            <person name="Bret-Mestries E."/>
            <person name="Morien E."/>
            <person name="Nambeesan S."/>
            <person name="Nguyen T."/>
            <person name="Pegot-Espagnet P."/>
            <person name="Pouilly N."/>
            <person name="Raftis F."/>
            <person name="Sallet E."/>
            <person name="Schiex T."/>
            <person name="Thomas J."/>
            <person name="Vandecasteele C."/>
            <person name="Vares D."/>
            <person name="Vear F."/>
            <person name="Vautrin S."/>
            <person name="Crespi M."/>
            <person name="Mangin B."/>
            <person name="Burke J.M."/>
            <person name="Salse J."/>
            <person name="Munos S."/>
            <person name="Vincourt P."/>
            <person name="Rieseberg L.H."/>
            <person name="Langlade N.B."/>
        </authorList>
    </citation>
    <scope>NUCLEOTIDE SEQUENCE [LARGE SCALE GENOMIC DNA]</scope>
    <source>
        <strain evidence="4">cv. SF193</strain>
        <tissue evidence="2">Leaves</tissue>
    </source>
</reference>
<evidence type="ECO:0000313" key="2">
    <source>
        <dbReference type="EMBL" id="KAF5786386.1"/>
    </source>
</evidence>
<name>A0A251TK97_HELAN</name>
<dbReference type="AlphaFoldDB" id="A0A251TK97"/>
<reference evidence="3" key="2">
    <citation type="submission" date="2017-02" db="EMBL/GenBank/DDBJ databases">
        <title>Sunflower complete genome.</title>
        <authorList>
            <person name="Langlade N."/>
            <person name="Munos S."/>
        </authorList>
    </citation>
    <scope>NUCLEOTIDE SEQUENCE [LARGE SCALE GENOMIC DNA]</scope>
    <source>
        <tissue evidence="3">Leaves</tissue>
    </source>
</reference>
<reference evidence="2" key="3">
    <citation type="submission" date="2020-06" db="EMBL/GenBank/DDBJ databases">
        <title>Helianthus annuus Genome sequencing and assembly Release 2.</title>
        <authorList>
            <person name="Gouzy J."/>
            <person name="Langlade N."/>
            <person name="Munos S."/>
        </authorList>
    </citation>
    <scope>NUCLEOTIDE SEQUENCE</scope>
    <source>
        <tissue evidence="2">Leaves</tissue>
    </source>
</reference>
<gene>
    <name evidence="3" type="ORF">HannXRQ_Chr10g0294321</name>
    <name evidence="2" type="ORF">HanXRQr2_Chr10g0440341</name>
</gene>